<dbReference type="SUPFAM" id="SSF53335">
    <property type="entry name" value="S-adenosyl-L-methionine-dependent methyltransferases"/>
    <property type="match status" value="1"/>
</dbReference>
<evidence type="ECO:0000259" key="1">
    <source>
        <dbReference type="Pfam" id="PF13649"/>
    </source>
</evidence>
<accession>A0ABX0IXE4</accession>
<keyword evidence="3" id="KW-1185">Reference proteome</keyword>
<keyword evidence="2" id="KW-0489">Methyltransferase</keyword>
<proteinExistence type="predicted"/>
<comment type="caution">
    <text evidence="2">The sequence shown here is derived from an EMBL/GenBank/DDBJ whole genome shotgun (WGS) entry which is preliminary data.</text>
</comment>
<feature type="domain" description="Methyltransferase" evidence="1">
    <location>
        <begin position="38"/>
        <end position="132"/>
    </location>
</feature>
<evidence type="ECO:0000313" key="2">
    <source>
        <dbReference type="EMBL" id="NHN28604.1"/>
    </source>
</evidence>
<dbReference type="RefSeq" id="WP_166145390.1">
    <property type="nucleotide sequence ID" value="NZ_JAAOIW010000001.1"/>
</dbReference>
<dbReference type="Gene3D" id="3.40.50.150">
    <property type="entry name" value="Vaccinia Virus protein VP39"/>
    <property type="match status" value="1"/>
</dbReference>
<dbReference type="InterPro" id="IPR041698">
    <property type="entry name" value="Methyltransf_25"/>
</dbReference>
<dbReference type="PANTHER" id="PTHR43591">
    <property type="entry name" value="METHYLTRANSFERASE"/>
    <property type="match status" value="1"/>
</dbReference>
<name>A0ABX0IXE4_9BACL</name>
<gene>
    <name evidence="2" type="ORF">G9U52_02030</name>
</gene>
<dbReference type="Proteomes" id="UP001165962">
    <property type="component" value="Unassembled WGS sequence"/>
</dbReference>
<dbReference type="EMBL" id="JAAOIW010000001">
    <property type="protein sequence ID" value="NHN28604.1"/>
    <property type="molecule type" value="Genomic_DNA"/>
</dbReference>
<sequence length="263" mass="29597">MTIDFHDPGNSTTYTEREVDPNWKQLISQEAPLTGRRVVDIGCGGGIYSRAMVELGAAEVIGVDFSQAMLDGAAAYCEGFPHIRFQQGNAKLTGLESGHAAMVLERALIHHVSEAELSACLVEASRILQPGGVLVVQDRTPEDCSLAGSDSHLRGYMFEKFPKLLEKEVSRRHRAHVVRQHLIAAGFIQIKERKLWERRKAYTSFHEYRSDMLSRKGRSILHGLTDDELLLLVDFIKQQIAVGHTETSIIEQDRWTVWISYKP</sequence>
<organism evidence="2 3">
    <name type="scientific">Paenibacillus agricola</name>
    <dbReference type="NCBI Taxonomy" id="2716264"/>
    <lineage>
        <taxon>Bacteria</taxon>
        <taxon>Bacillati</taxon>
        <taxon>Bacillota</taxon>
        <taxon>Bacilli</taxon>
        <taxon>Bacillales</taxon>
        <taxon>Paenibacillaceae</taxon>
        <taxon>Paenibacillus</taxon>
    </lineage>
</organism>
<dbReference type="GO" id="GO:0032259">
    <property type="term" value="P:methylation"/>
    <property type="evidence" value="ECO:0007669"/>
    <property type="project" value="UniProtKB-KW"/>
</dbReference>
<evidence type="ECO:0000313" key="3">
    <source>
        <dbReference type="Proteomes" id="UP001165962"/>
    </source>
</evidence>
<dbReference type="Pfam" id="PF13649">
    <property type="entry name" value="Methyltransf_25"/>
    <property type="match status" value="1"/>
</dbReference>
<dbReference type="CDD" id="cd02440">
    <property type="entry name" value="AdoMet_MTases"/>
    <property type="match status" value="1"/>
</dbReference>
<dbReference type="GO" id="GO:0008168">
    <property type="term" value="F:methyltransferase activity"/>
    <property type="evidence" value="ECO:0007669"/>
    <property type="project" value="UniProtKB-KW"/>
</dbReference>
<protein>
    <submittedName>
        <fullName evidence="2">Class I SAM-dependent methyltransferase</fullName>
    </submittedName>
</protein>
<reference evidence="2" key="1">
    <citation type="submission" date="2020-03" db="EMBL/GenBank/DDBJ databases">
        <title>Draft sequencing of Paenibacilllus sp. S3N08.</title>
        <authorList>
            <person name="Kim D.-U."/>
        </authorList>
    </citation>
    <scope>NUCLEOTIDE SEQUENCE</scope>
    <source>
        <strain evidence="2">S3N08</strain>
    </source>
</reference>
<keyword evidence="2" id="KW-0808">Transferase</keyword>
<dbReference type="InterPro" id="IPR029063">
    <property type="entry name" value="SAM-dependent_MTases_sf"/>
</dbReference>